<dbReference type="Proteomes" id="UP000658720">
    <property type="component" value="Unassembled WGS sequence"/>
</dbReference>
<dbReference type="CDD" id="cd01029">
    <property type="entry name" value="TOPRIM_primases"/>
    <property type="match status" value="1"/>
</dbReference>
<dbReference type="InterPro" id="IPR024385">
    <property type="entry name" value="DUF3854"/>
</dbReference>
<proteinExistence type="predicted"/>
<dbReference type="PANTHER" id="PTHR34985">
    <property type="entry name" value="SLR0554 PROTEIN"/>
    <property type="match status" value="1"/>
</dbReference>
<dbReference type="Gene3D" id="3.40.1360.10">
    <property type="match status" value="1"/>
</dbReference>
<keyword evidence="3" id="KW-1185">Reference proteome</keyword>
<dbReference type="RefSeq" id="WP_194020538.1">
    <property type="nucleotide sequence ID" value="NZ_JADEVV010000048.1"/>
</dbReference>
<evidence type="ECO:0000259" key="1">
    <source>
        <dbReference type="Pfam" id="PF12965"/>
    </source>
</evidence>
<reference evidence="2 3" key="1">
    <citation type="submission" date="2020-10" db="EMBL/GenBank/DDBJ databases">
        <authorList>
            <person name="Castelo-Branco R."/>
            <person name="Eusebio N."/>
            <person name="Adriana R."/>
            <person name="Vieira A."/>
            <person name="Brugerolle De Fraissinette N."/>
            <person name="Rezende De Castro R."/>
            <person name="Schneider M.P."/>
            <person name="Vasconcelos V."/>
            <person name="Leao P.N."/>
        </authorList>
    </citation>
    <scope>NUCLEOTIDE SEQUENCE [LARGE SCALE GENOMIC DNA]</scope>
    <source>
        <strain evidence="2 3">LEGE 00031</strain>
    </source>
</reference>
<sequence>MKIRPQHRQEWQNSGISPEIIEANVQSLDNGYGWLLYGDQLPRRNDGRLSQGILTQYRHLEEGGWYCSGLDSITLEDSQWGCFKPDRPRLSKDGKPIKYEHPPKIATEAFCLKITRHQWRHIAKKAGLKCPDLENIPNEEIAQSFWQWVKDNPTVRVIITEGAKKTASLLSHGYAALGLPGIYSGYRSKDKEGVELVHKQLIPQLEAFCQQSREITFCFDNDNKPSTRTNVRKAIANTGRLMEFQGCKVTVMTWAGSAKGIDDVIVGNGESSLDRIYSARQSLEAYKLSEFTDLTPLISQKVNSRYLEPDILDKVITRLVGIKAVKGTGKTEVLAQRVQKAIAEGIPVIVLTHREQLAKELAKRFGLPYRSELEFGAESFNGYVLCVDSLHPKAKPAFDPARYPDAMVILDEAEQVIWHLLNSVTCQHNRPAILETLTELLNGAGQIILSDADLTRISLDYLNRLLTVQSAPWVLVNEYNPAGVRKAFLYDTPEALFSDALECIQNGDRLMIHTGAQKVSSKWGTINLEIILSRAFPKLKILRIDAESVAEPGHPAYGVMGNLNTVLPLYDIVIASPTLETGVSIDIKGHFHRVFCFAPGSQTAEAVCQSLARVREDIPRHIWVKEYSNQRIGNGSTIPKILVQSQHKLFQANSLLLGQVDVMANLDGHSPRHMVTWATYAAIHNHGFKKYQDVILSRLEGEGYTIISPDPPDDGQSIGELMKAYTEANYQEHCEKVAAAPLLDDLAFNRISKARAKSEPERLSEQKTAISKRYLTDDITPELVTQDDKGLYGQLQLRYYLTIGREFLAERDTHRVRKLTKQTRDAFTPDINSACYSAKVKALEIINIGQFLDGSTHTSESLQDWFEHICQFRHDIKTILNQSINPERDTPIAVAQRLLGLMGLKMTGKQYRINGGRQRIYALVDPPPDDPALAIMERWFERDSSHVTCHTPPLKELCRK</sequence>
<dbReference type="InterPro" id="IPR027417">
    <property type="entry name" value="P-loop_NTPase"/>
</dbReference>
<comment type="caution">
    <text evidence="2">The sequence shown here is derived from an EMBL/GenBank/DDBJ whole genome shotgun (WGS) entry which is preliminary data.</text>
</comment>
<dbReference type="EMBL" id="JADEVV010000048">
    <property type="protein sequence ID" value="MBE9255084.1"/>
    <property type="molecule type" value="Genomic_DNA"/>
</dbReference>
<dbReference type="NCBIfam" id="NF042913">
    <property type="entry name" value="CyRepA1"/>
    <property type="match status" value="1"/>
</dbReference>
<protein>
    <submittedName>
        <fullName evidence="2">DUF3854 domain-containing protein</fullName>
    </submittedName>
</protein>
<gene>
    <name evidence="2" type="ORF">IQ217_14790</name>
</gene>
<dbReference type="SUPFAM" id="SSF52540">
    <property type="entry name" value="P-loop containing nucleoside triphosphate hydrolases"/>
    <property type="match status" value="1"/>
</dbReference>
<accession>A0ABR9VUR0</accession>
<name>A0ABR9VUR0_9SYNC</name>
<dbReference type="InterPro" id="IPR034154">
    <property type="entry name" value="TOPRIM_DnaG/twinkle"/>
</dbReference>
<organism evidence="2 3">
    <name type="scientific">Synechocystis salina LEGE 00031</name>
    <dbReference type="NCBI Taxonomy" id="1828736"/>
    <lineage>
        <taxon>Bacteria</taxon>
        <taxon>Bacillati</taxon>
        <taxon>Cyanobacteriota</taxon>
        <taxon>Cyanophyceae</taxon>
        <taxon>Synechococcales</taxon>
        <taxon>Merismopediaceae</taxon>
        <taxon>Synechocystis</taxon>
    </lineage>
</organism>
<dbReference type="InterPro" id="IPR049996">
    <property type="entry name" value="Slr7037-like"/>
</dbReference>
<dbReference type="Pfam" id="PF12965">
    <property type="entry name" value="DUF3854"/>
    <property type="match status" value="1"/>
</dbReference>
<evidence type="ECO:0000313" key="3">
    <source>
        <dbReference type="Proteomes" id="UP000658720"/>
    </source>
</evidence>
<feature type="domain" description="DUF3854" evidence="1">
    <location>
        <begin position="145"/>
        <end position="270"/>
    </location>
</feature>
<dbReference type="PANTHER" id="PTHR34985:SF1">
    <property type="entry name" value="SLR0554 PROTEIN"/>
    <property type="match status" value="1"/>
</dbReference>
<evidence type="ECO:0000313" key="2">
    <source>
        <dbReference type="EMBL" id="MBE9255084.1"/>
    </source>
</evidence>